<evidence type="ECO:0000313" key="2">
    <source>
        <dbReference type="EMBL" id="MDN3920016.1"/>
    </source>
</evidence>
<keyword evidence="1" id="KW-0472">Membrane</keyword>
<reference evidence="2 3" key="1">
    <citation type="submission" date="2023-06" db="EMBL/GenBank/DDBJ databases">
        <title>Pelomonas sp. PFR6 16S ribosomal RNA gene Genome sequencing and assembly.</title>
        <authorList>
            <person name="Woo H."/>
        </authorList>
    </citation>
    <scope>NUCLEOTIDE SEQUENCE [LARGE SCALE GENOMIC DNA]</scope>
    <source>
        <strain evidence="2 3">PFR6</strain>
    </source>
</reference>
<proteinExistence type="predicted"/>
<organism evidence="2 3">
    <name type="scientific">Roseateles violae</name>
    <dbReference type="NCBI Taxonomy" id="3058042"/>
    <lineage>
        <taxon>Bacteria</taxon>
        <taxon>Pseudomonadati</taxon>
        <taxon>Pseudomonadota</taxon>
        <taxon>Betaproteobacteria</taxon>
        <taxon>Burkholderiales</taxon>
        <taxon>Sphaerotilaceae</taxon>
        <taxon>Roseateles</taxon>
    </lineage>
</organism>
<keyword evidence="3" id="KW-1185">Reference proteome</keyword>
<name>A0ABT8DPS9_9BURK</name>
<keyword evidence="1" id="KW-0812">Transmembrane</keyword>
<dbReference type="RefSeq" id="WP_290358334.1">
    <property type="nucleotide sequence ID" value="NZ_JAUHHC010000002.1"/>
</dbReference>
<evidence type="ECO:0000313" key="3">
    <source>
        <dbReference type="Proteomes" id="UP001228044"/>
    </source>
</evidence>
<dbReference type="Proteomes" id="UP001228044">
    <property type="component" value="Unassembled WGS sequence"/>
</dbReference>
<dbReference type="EMBL" id="JAUHHC010000002">
    <property type="protein sequence ID" value="MDN3920016.1"/>
    <property type="molecule type" value="Genomic_DNA"/>
</dbReference>
<comment type="caution">
    <text evidence="2">The sequence shown here is derived from an EMBL/GenBank/DDBJ whole genome shotgun (WGS) entry which is preliminary data.</text>
</comment>
<evidence type="ECO:0000256" key="1">
    <source>
        <dbReference type="SAM" id="Phobius"/>
    </source>
</evidence>
<sequence>MPAFEPRLLFAVLGAVFLLLGAVRSLRAGAVSPQGRTWLLLGLIFGVMASWLHWHAR</sequence>
<protein>
    <submittedName>
        <fullName evidence="2">Uncharacterized protein</fullName>
    </submittedName>
</protein>
<gene>
    <name evidence="2" type="ORF">QWJ38_06955</name>
</gene>
<keyword evidence="1" id="KW-1133">Transmembrane helix</keyword>
<accession>A0ABT8DPS9</accession>
<feature type="transmembrane region" description="Helical" evidence="1">
    <location>
        <begin position="38"/>
        <end position="56"/>
    </location>
</feature>